<comment type="caution">
    <text evidence="1">The sequence shown here is derived from an EMBL/GenBank/DDBJ whole genome shotgun (WGS) entry which is preliminary data.</text>
</comment>
<keyword evidence="2" id="KW-1185">Reference proteome</keyword>
<dbReference type="AlphaFoldDB" id="A0AA35XXU0"/>
<accession>A0AA35XXU0</accession>
<proteinExistence type="predicted"/>
<gene>
    <name evidence="1" type="ORF">LMG32879_003208</name>
</gene>
<dbReference type="EMBL" id="CATKSH010000050">
    <property type="protein sequence ID" value="CAI9122347.1"/>
    <property type="molecule type" value="Genomic_DNA"/>
</dbReference>
<name>A0AA35XXU0_9PROT</name>
<sequence length="206" mass="21641">MNTDSDLPVKEHLVRILGVAPLSDLAGWDARGLTAGGHHSVCALDLLVDLKGQTDILGLWSPAGANVADVPAPEGLHPCMGLDAATWDGLLGPTPFMDPVLAPDHRTVPLSPDVVVILGASQEDWNASGIARDRNYVCLERLVSRLFPDDHGGGIVDLETVLARLEPRSSCASHPASLVARVHGAGHLVAALLAAWSVEELTTLGR</sequence>
<dbReference type="RefSeq" id="WP_289843969.1">
    <property type="nucleotide sequence ID" value="NZ_CATKSH010000050.1"/>
</dbReference>
<evidence type="ECO:0000313" key="1">
    <source>
        <dbReference type="EMBL" id="CAI9122347.1"/>
    </source>
</evidence>
<organism evidence="1 2">
    <name type="scientific">Brytella acorum</name>
    <dbReference type="NCBI Taxonomy" id="2959299"/>
    <lineage>
        <taxon>Bacteria</taxon>
        <taxon>Pseudomonadati</taxon>
        <taxon>Pseudomonadota</taxon>
        <taxon>Alphaproteobacteria</taxon>
        <taxon>Acetobacterales</taxon>
        <taxon>Acetobacteraceae</taxon>
        <taxon>Brytella</taxon>
    </lineage>
</organism>
<evidence type="ECO:0000313" key="2">
    <source>
        <dbReference type="Proteomes" id="UP001176960"/>
    </source>
</evidence>
<reference evidence="1" key="1">
    <citation type="submission" date="2023-03" db="EMBL/GenBank/DDBJ databases">
        <authorList>
            <person name="Cleenwerck I."/>
        </authorList>
    </citation>
    <scope>NUCLEOTIDE SEQUENCE</scope>
    <source>
        <strain evidence="1">LMG 32879</strain>
    </source>
</reference>
<dbReference type="Proteomes" id="UP001176960">
    <property type="component" value="Unassembled WGS sequence"/>
</dbReference>
<protein>
    <submittedName>
        <fullName evidence="1">Uncharacterized protein</fullName>
    </submittedName>
</protein>